<dbReference type="OrthoDB" id="9769796at2"/>
<dbReference type="GO" id="GO:0000049">
    <property type="term" value="F:tRNA binding"/>
    <property type="evidence" value="ECO:0007669"/>
    <property type="project" value="UniProtKB-KW"/>
</dbReference>
<keyword evidence="2" id="KW-0547">Nucleotide-binding</keyword>
<accession>A0A415PJZ3</accession>
<dbReference type="PANTHER" id="PTHR37825">
    <property type="entry name" value="TRNA(MET) CYTIDINE ACETATE LIGASE"/>
    <property type="match status" value="1"/>
</dbReference>
<dbReference type="GO" id="GO:0016879">
    <property type="term" value="F:ligase activity, forming carbon-nitrogen bonds"/>
    <property type="evidence" value="ECO:0007669"/>
    <property type="project" value="UniProtKB-UniRule"/>
</dbReference>
<feature type="binding site" evidence="2">
    <location>
        <position position="101"/>
    </location>
    <ligand>
        <name>ATP</name>
        <dbReference type="ChEBI" id="CHEBI:30616"/>
    </ligand>
</feature>
<keyword evidence="1 2" id="KW-0819">tRNA processing</keyword>
<dbReference type="EMBL" id="QRPK01000014">
    <property type="protein sequence ID" value="RHM12979.1"/>
    <property type="molecule type" value="Genomic_DNA"/>
</dbReference>
<evidence type="ECO:0000313" key="3">
    <source>
        <dbReference type="EMBL" id="MBS4883849.1"/>
    </source>
</evidence>
<dbReference type="EMBL" id="JAGZMZ010000006">
    <property type="protein sequence ID" value="MBS4883849.1"/>
    <property type="molecule type" value="Genomic_DNA"/>
</dbReference>
<dbReference type="Proteomes" id="UP000284868">
    <property type="component" value="Unassembled WGS sequence"/>
</dbReference>
<gene>
    <name evidence="2" type="primary">tmcAL</name>
    <name evidence="4" type="ORF">DWZ83_04210</name>
    <name evidence="3" type="ORF">KHZ85_03695</name>
</gene>
<keyword evidence="2" id="KW-0820">tRNA-binding</keyword>
<keyword evidence="2" id="KW-0436">Ligase</keyword>
<comment type="caution">
    <text evidence="4">The sequence shown here is derived from an EMBL/GenBank/DDBJ whole genome shotgun (WGS) entry which is preliminary data.</text>
</comment>
<evidence type="ECO:0000256" key="1">
    <source>
        <dbReference type="ARBA" id="ARBA00022694"/>
    </source>
</evidence>
<feature type="binding site" evidence="2">
    <location>
        <begin position="7"/>
        <end position="20"/>
    </location>
    <ligand>
        <name>ATP</name>
        <dbReference type="ChEBI" id="CHEBI:30616"/>
    </ligand>
</feature>
<evidence type="ECO:0000313" key="4">
    <source>
        <dbReference type="EMBL" id="RHM12979.1"/>
    </source>
</evidence>
<feature type="binding site" evidence="2">
    <location>
        <position position="145"/>
    </location>
    <ligand>
        <name>ATP</name>
        <dbReference type="ChEBI" id="CHEBI:30616"/>
    </ligand>
</feature>
<dbReference type="GO" id="GO:0005524">
    <property type="term" value="F:ATP binding"/>
    <property type="evidence" value="ECO:0007669"/>
    <property type="project" value="UniProtKB-KW"/>
</dbReference>
<dbReference type="HAMAP" id="MF_01539">
    <property type="entry name" value="TmcAL"/>
    <property type="match status" value="1"/>
</dbReference>
<keyword evidence="5" id="KW-1185">Reference proteome</keyword>
<comment type="function">
    <text evidence="2">Catalyzes the formation of N(4)-acetylcytidine (ac(4)C) at the wobble position of elongator tRNA(Met), using acetate and ATP as substrates. First activates an acetate ion to form acetyladenylate (Ac-AMP) and then transfers the acetyl group to tRNA to form ac(4)C34.</text>
</comment>
<protein>
    <recommendedName>
        <fullName evidence="2">tRNA(Met) cytidine acetate ligase</fullName>
        <ecNumber evidence="2">6.3.4.-</ecNumber>
    </recommendedName>
</protein>
<sequence length="365" mass="41864">MKICGIVCEYNPFHNGHVYHIQKTREITNCELLLCVMSGNAVQRGEFAIADKWTRAKAAIEAGCDLVIELPYPYVVQRGDRFAHGALRILALAGVQELVFGSESNDLHLLQQMAKDLEKRSTVTQKDISYAKALENTLNDKLSSNDMLGVFYIQEAKQYGIIPHTLQRTNQYHDVSLHSSIASATAIRKAYLEHRSIQDYTPMKTDSFHEHTWNDYYSYLQMFLATADNKHLASFFLMDEGIENLFKRQIQHPTFDDFLSACISKRYTRTKIQRTLLHLLTQTTKAEINALAPISYLRPLAFNAKGQAYLRTLSKQGITIASRFKDIPMPYRQLEMRSTIAYAYPFDAAKRQHILQRERLSAEVL</sequence>
<comment type="similarity">
    <text evidence="2">Belongs to the TmcAL family.</text>
</comment>
<dbReference type="Proteomes" id="UP000753219">
    <property type="component" value="Unassembled WGS sequence"/>
</dbReference>
<dbReference type="GO" id="GO:0006400">
    <property type="term" value="P:tRNA modification"/>
    <property type="evidence" value="ECO:0007669"/>
    <property type="project" value="UniProtKB-UniRule"/>
</dbReference>
<evidence type="ECO:0000256" key="2">
    <source>
        <dbReference type="HAMAP-Rule" id="MF_01539"/>
    </source>
</evidence>
<dbReference type="Gene3D" id="3.40.50.620">
    <property type="entry name" value="HUPs"/>
    <property type="match status" value="1"/>
</dbReference>
<dbReference type="AlphaFoldDB" id="A0A415PJZ3"/>
<reference evidence="4 5" key="1">
    <citation type="submission" date="2018-08" db="EMBL/GenBank/DDBJ databases">
        <title>A genome reference for cultivated species of the human gut microbiota.</title>
        <authorList>
            <person name="Zou Y."/>
            <person name="Xue W."/>
            <person name="Luo G."/>
        </authorList>
    </citation>
    <scope>NUCLEOTIDE SEQUENCE [LARGE SCALE GENOMIC DNA]</scope>
    <source>
        <strain evidence="4 5">AF35-6BH</strain>
    </source>
</reference>
<proteinExistence type="inferred from homology"/>
<dbReference type="EC" id="6.3.4.-" evidence="2"/>
<organism evidence="4 5">
    <name type="scientific">Amedibacillus dolichus</name>
    <dbReference type="NCBI Taxonomy" id="31971"/>
    <lineage>
        <taxon>Bacteria</taxon>
        <taxon>Bacillati</taxon>
        <taxon>Bacillota</taxon>
        <taxon>Erysipelotrichia</taxon>
        <taxon>Erysipelotrichales</taxon>
        <taxon>Erysipelotrichaceae</taxon>
        <taxon>Amedibacillus</taxon>
    </lineage>
</organism>
<dbReference type="Pfam" id="PF05636">
    <property type="entry name" value="HIGH_NTase1"/>
    <property type="match status" value="1"/>
</dbReference>
<comment type="subcellular location">
    <subcellularLocation>
        <location evidence="2">Cytoplasm</location>
    </subcellularLocation>
</comment>
<dbReference type="PANTHER" id="PTHR37825:SF1">
    <property type="entry name" value="TRNA(MET) CYTIDINE ACETATE LIGASE"/>
    <property type="match status" value="1"/>
</dbReference>
<dbReference type="InterPro" id="IPR008513">
    <property type="entry name" value="tRNA(Met)_cyd_acetate_ligase"/>
</dbReference>
<comment type="caution">
    <text evidence="2">Lacks conserved residue(s) required for the propagation of feature annotation.</text>
</comment>
<keyword evidence="2" id="KW-0694">RNA-binding</keyword>
<keyword evidence="2" id="KW-0067">ATP-binding</keyword>
<dbReference type="RefSeq" id="WP_004797634.1">
    <property type="nucleotide sequence ID" value="NZ_CABKNA010000013.1"/>
</dbReference>
<comment type="catalytic activity">
    <reaction evidence="2">
        <text>cytidine(34) in elongator tRNA(Met) + acetate + ATP = N(4)-acetylcytidine(34) in elongator tRNA(Met) + AMP + diphosphate</text>
        <dbReference type="Rhea" id="RHEA:58144"/>
        <dbReference type="Rhea" id="RHEA-COMP:10693"/>
        <dbReference type="Rhea" id="RHEA-COMP:10694"/>
        <dbReference type="ChEBI" id="CHEBI:30089"/>
        <dbReference type="ChEBI" id="CHEBI:30616"/>
        <dbReference type="ChEBI" id="CHEBI:33019"/>
        <dbReference type="ChEBI" id="CHEBI:74900"/>
        <dbReference type="ChEBI" id="CHEBI:82748"/>
        <dbReference type="ChEBI" id="CHEBI:456215"/>
    </reaction>
</comment>
<reference evidence="3" key="2">
    <citation type="submission" date="2021-02" db="EMBL/GenBank/DDBJ databases">
        <title>Infant gut strain persistence is associated with maternal origin, phylogeny, and functional potential including surface adhesion and iron acquisition.</title>
        <authorList>
            <person name="Lou Y.C."/>
        </authorList>
    </citation>
    <scope>NUCLEOTIDE SEQUENCE</scope>
    <source>
        <strain evidence="3">L3_108_103G1_dasL3_108_103G1_concoct_2</strain>
    </source>
</reference>
<dbReference type="InterPro" id="IPR014729">
    <property type="entry name" value="Rossmann-like_a/b/a_fold"/>
</dbReference>
<dbReference type="GO" id="GO:0005737">
    <property type="term" value="C:cytoplasm"/>
    <property type="evidence" value="ECO:0007669"/>
    <property type="project" value="UniProtKB-SubCell"/>
</dbReference>
<dbReference type="GeneID" id="92792528"/>
<feature type="binding site" evidence="2">
    <location>
        <position position="168"/>
    </location>
    <ligand>
        <name>ATP</name>
        <dbReference type="ChEBI" id="CHEBI:30616"/>
    </ligand>
</feature>
<dbReference type="SUPFAM" id="SSF52374">
    <property type="entry name" value="Nucleotidylyl transferase"/>
    <property type="match status" value="1"/>
</dbReference>
<keyword evidence="2" id="KW-0963">Cytoplasm</keyword>
<name>A0A415PJZ3_9FIRM</name>
<evidence type="ECO:0000313" key="5">
    <source>
        <dbReference type="Proteomes" id="UP000284868"/>
    </source>
</evidence>